<dbReference type="KEGG" id="vg:80539444"/>
<keyword evidence="2" id="KW-1185">Reference proteome</keyword>
<dbReference type="Pfam" id="PF04798">
    <property type="entry name" value="Baculo_19"/>
    <property type="match status" value="1"/>
</dbReference>
<name>A0AAE7SXQ9_9BBAC</name>
<dbReference type="GeneID" id="80539444"/>
<dbReference type="EMBL" id="MT844067">
    <property type="protein sequence ID" value="QOD40043.1"/>
    <property type="molecule type" value="Genomic_DNA"/>
</dbReference>
<organism evidence="1 2">
    <name type="scientific">Matsumuraeses phaseoli granulovirus</name>
    <dbReference type="NCBI Taxonomy" id="2760664"/>
    <lineage>
        <taxon>Viruses</taxon>
        <taxon>Viruses incertae sedis</taxon>
        <taxon>Naldaviricetes</taxon>
        <taxon>Lefavirales</taxon>
        <taxon>Baculoviridae</taxon>
        <taxon>Betabaculovirus</taxon>
        <taxon>Betabaculovirus maphaseoli</taxon>
    </lineage>
</organism>
<accession>A0AAE7SXQ9</accession>
<protein>
    <submittedName>
        <fullName evidence="1">Pif-4</fullName>
    </submittedName>
</protein>
<gene>
    <name evidence="1" type="primary">pif-4</name>
    <name evidence="1" type="ORF">H4Q86_080</name>
</gene>
<proteinExistence type="predicted"/>
<dbReference type="InterPro" id="IPR006883">
    <property type="entry name" value="AcMNPV_PIF-4"/>
</dbReference>
<evidence type="ECO:0000313" key="2">
    <source>
        <dbReference type="Proteomes" id="UP000829694"/>
    </source>
</evidence>
<evidence type="ECO:0000313" key="1">
    <source>
        <dbReference type="EMBL" id="QOD40043.1"/>
    </source>
</evidence>
<dbReference type="RefSeq" id="YP_010800798.1">
    <property type="nucleotide sequence ID" value="NC_076905.1"/>
</dbReference>
<reference evidence="1" key="1">
    <citation type="journal article" date="2020" name="Viruses">
        <title>Genome Analysis of a Novel Clade b Betabaculovirus Isolated from the Legume Pest Matsumuraeses phaseoli (Lepidoptera: Tortricidae).</title>
        <authorList>
            <person name="Shu R."/>
            <person name="Meng Q."/>
            <person name="Miao L."/>
            <person name="Liang H."/>
            <person name="Chen J."/>
            <person name="Xu Y."/>
            <person name="Cheng L."/>
            <person name="Jin W."/>
            <person name="Qin Q."/>
            <person name="Zhang H."/>
        </authorList>
    </citation>
    <scope>NUCLEOTIDE SEQUENCE</scope>
    <source>
        <strain evidence="1">IOZ01</strain>
    </source>
</reference>
<dbReference type="Proteomes" id="UP000829694">
    <property type="component" value="Segment"/>
</dbReference>
<sequence length="161" mass="18115">MSSTDMFTIIMLCVALLLSLLSTFSNPLIIIGRQISDALRVNVKPSINVFERDGDRLFVVEPEQIVLYNTAGVLYYYFEGGASKRLCPDKEQAIVRITNSDIGIINENGIYNITCTATNSVSMYNHFRNESSRWRIPAFNETHTIIDIINLLISGGYVKVK</sequence>